<evidence type="ECO:0000256" key="1">
    <source>
        <dbReference type="SAM" id="Phobius"/>
    </source>
</evidence>
<name>A0A2W7TSB5_9FLAO</name>
<accession>A0A2W7TSB5</accession>
<sequence length="66" mass="7384">MLKLVKSEYSPIIGFLSAIIVVFLQIISSSVLNLGRSLLEIIKIGQAYFLIFYICPVNLFYGNGNK</sequence>
<evidence type="ECO:0000313" key="3">
    <source>
        <dbReference type="Proteomes" id="UP000249177"/>
    </source>
</evidence>
<gene>
    <name evidence="2" type="ORF">DOS84_12210</name>
</gene>
<feature type="transmembrane region" description="Helical" evidence="1">
    <location>
        <begin position="47"/>
        <end position="64"/>
    </location>
</feature>
<dbReference type="AlphaFoldDB" id="A0A2W7TSB5"/>
<keyword evidence="1" id="KW-1133">Transmembrane helix</keyword>
<proteinExistence type="predicted"/>
<dbReference type="Proteomes" id="UP000249177">
    <property type="component" value="Unassembled WGS sequence"/>
</dbReference>
<keyword evidence="1" id="KW-0472">Membrane</keyword>
<keyword evidence="1" id="KW-0812">Transmembrane</keyword>
<feature type="transmembrane region" description="Helical" evidence="1">
    <location>
        <begin position="12"/>
        <end position="35"/>
    </location>
</feature>
<comment type="caution">
    <text evidence="2">The sequence shown here is derived from an EMBL/GenBank/DDBJ whole genome shotgun (WGS) entry which is preliminary data.</text>
</comment>
<dbReference type="EMBL" id="QKXH01000007">
    <property type="protein sequence ID" value="PZX93121.1"/>
    <property type="molecule type" value="Genomic_DNA"/>
</dbReference>
<evidence type="ECO:0000313" key="2">
    <source>
        <dbReference type="EMBL" id="PZX93121.1"/>
    </source>
</evidence>
<keyword evidence="3" id="KW-1185">Reference proteome</keyword>
<protein>
    <submittedName>
        <fullName evidence="2">Uncharacterized protein</fullName>
    </submittedName>
</protein>
<reference evidence="2 3" key="1">
    <citation type="submission" date="2018-06" db="EMBL/GenBank/DDBJ databases">
        <title>Flavobacterium sp IMCC34762, genome.</title>
        <authorList>
            <person name="Joung Y."/>
            <person name="Cho J."/>
            <person name="Song J."/>
        </authorList>
    </citation>
    <scope>NUCLEOTIDE SEQUENCE [LARGE SCALE GENOMIC DNA]</scope>
    <source>
        <strain evidence="2 3">IMCC34762</strain>
    </source>
</reference>
<organism evidence="2 3">
    <name type="scientific">Flavobacterium aquariorum</name>
    <dbReference type="NCBI Taxonomy" id="2217670"/>
    <lineage>
        <taxon>Bacteria</taxon>
        <taxon>Pseudomonadati</taxon>
        <taxon>Bacteroidota</taxon>
        <taxon>Flavobacteriia</taxon>
        <taxon>Flavobacteriales</taxon>
        <taxon>Flavobacteriaceae</taxon>
        <taxon>Flavobacterium</taxon>
    </lineage>
</organism>